<dbReference type="RefSeq" id="WP_036863443.1">
    <property type="nucleotide sequence ID" value="NZ_JRNQ01000004.1"/>
</dbReference>
<feature type="domain" description="DNA replication/recombination mediator RecO N-terminal" evidence="5">
    <location>
        <begin position="1"/>
        <end position="76"/>
    </location>
</feature>
<dbReference type="GO" id="GO:0006310">
    <property type="term" value="P:DNA recombination"/>
    <property type="evidence" value="ECO:0007669"/>
    <property type="project" value="UniProtKB-UniRule"/>
</dbReference>
<organism evidence="6 7">
    <name type="scientific">Prevotella bivia DNF00320</name>
    <dbReference type="NCBI Taxonomy" id="1401068"/>
    <lineage>
        <taxon>Bacteria</taxon>
        <taxon>Pseudomonadati</taxon>
        <taxon>Bacteroidota</taxon>
        <taxon>Bacteroidia</taxon>
        <taxon>Bacteroidales</taxon>
        <taxon>Prevotellaceae</taxon>
        <taxon>Prevotella</taxon>
    </lineage>
</organism>
<dbReference type="OrthoDB" id="9789152at2"/>
<dbReference type="Pfam" id="PF02565">
    <property type="entry name" value="RecO_C"/>
    <property type="match status" value="1"/>
</dbReference>
<evidence type="ECO:0000256" key="4">
    <source>
        <dbReference type="HAMAP-Rule" id="MF_00201"/>
    </source>
</evidence>
<dbReference type="InterPro" id="IPR012340">
    <property type="entry name" value="NA-bd_OB-fold"/>
</dbReference>
<accession>A0A096AF53</accession>
<reference evidence="6 7" key="1">
    <citation type="submission" date="2014-07" db="EMBL/GenBank/DDBJ databases">
        <authorList>
            <person name="McCorrison J."/>
            <person name="Sanka R."/>
            <person name="Torralba M."/>
            <person name="Gillis M."/>
            <person name="Haft D.H."/>
            <person name="Methe B."/>
            <person name="Sutton G."/>
            <person name="Nelson K.E."/>
        </authorList>
    </citation>
    <scope>NUCLEOTIDE SEQUENCE [LARGE SCALE GENOMIC DNA]</scope>
    <source>
        <strain evidence="6 7">DNF00320</strain>
    </source>
</reference>
<dbReference type="GO" id="GO:0006302">
    <property type="term" value="P:double-strand break repair"/>
    <property type="evidence" value="ECO:0007669"/>
    <property type="project" value="TreeGrafter"/>
</dbReference>
<dbReference type="InterPro" id="IPR037278">
    <property type="entry name" value="ARFGAP/RecO"/>
</dbReference>
<evidence type="ECO:0000256" key="1">
    <source>
        <dbReference type="ARBA" id="ARBA00022763"/>
    </source>
</evidence>
<sequence>MLQKTKAIVLHSLKYGDSSLIIDLLTEEEGRLTFIVRLPKTPKGKIKKQYFQPMTLLDIAFDFRPHASMQRIKDIRIDIPFATIPFDPIKSSILLFISEFLLYITRSEQYNKALYQFVAKSVEWLDTATDHFANFHLTFMLHLSKFIGFHPNLSEATPYAFFDLRNAEFCHQIPLHTDYLKPNEANIVLKLFRMNYESMHLFRFSREERNYITEIILRYYTLHIPSMPTLNSFAILKEIFE</sequence>
<dbReference type="Pfam" id="PF11967">
    <property type="entry name" value="RecO_N"/>
    <property type="match status" value="1"/>
</dbReference>
<evidence type="ECO:0000256" key="3">
    <source>
        <dbReference type="ARBA" id="ARBA00023204"/>
    </source>
</evidence>
<comment type="function">
    <text evidence="4">Involved in DNA repair and RecF pathway recombination.</text>
</comment>
<protein>
    <recommendedName>
        <fullName evidence="4">DNA repair protein RecO</fullName>
    </recommendedName>
    <alternativeName>
        <fullName evidence="4">Recombination protein O</fullName>
    </alternativeName>
</protein>
<dbReference type="Gene3D" id="2.40.50.140">
    <property type="entry name" value="Nucleic acid-binding proteins"/>
    <property type="match status" value="1"/>
</dbReference>
<evidence type="ECO:0000313" key="6">
    <source>
        <dbReference type="EMBL" id="KGF45748.1"/>
    </source>
</evidence>
<dbReference type="SUPFAM" id="SSF57863">
    <property type="entry name" value="ArfGap/RecO-like zinc finger"/>
    <property type="match status" value="1"/>
</dbReference>
<comment type="similarity">
    <text evidence="4">Belongs to the RecO family.</text>
</comment>
<name>A0A096AF53_9BACT</name>
<keyword evidence="2 4" id="KW-0233">DNA recombination</keyword>
<dbReference type="HAMAP" id="MF_00201">
    <property type="entry name" value="RecO"/>
    <property type="match status" value="1"/>
</dbReference>
<dbReference type="PANTHER" id="PTHR33991">
    <property type="entry name" value="DNA REPAIR PROTEIN RECO"/>
    <property type="match status" value="1"/>
</dbReference>
<evidence type="ECO:0000256" key="2">
    <source>
        <dbReference type="ARBA" id="ARBA00023172"/>
    </source>
</evidence>
<keyword evidence="3 4" id="KW-0234">DNA repair</keyword>
<keyword evidence="1 4" id="KW-0227">DNA damage</keyword>
<dbReference type="AlphaFoldDB" id="A0A096AF53"/>
<dbReference type="NCBIfam" id="TIGR00613">
    <property type="entry name" value="reco"/>
    <property type="match status" value="1"/>
</dbReference>
<dbReference type="PANTHER" id="PTHR33991:SF1">
    <property type="entry name" value="DNA REPAIR PROTEIN RECO"/>
    <property type="match status" value="1"/>
</dbReference>
<evidence type="ECO:0000313" key="7">
    <source>
        <dbReference type="Proteomes" id="UP000029525"/>
    </source>
</evidence>
<dbReference type="SUPFAM" id="SSF50249">
    <property type="entry name" value="Nucleic acid-binding proteins"/>
    <property type="match status" value="1"/>
</dbReference>
<dbReference type="InterPro" id="IPR003717">
    <property type="entry name" value="RecO"/>
</dbReference>
<dbReference type="GO" id="GO:0043590">
    <property type="term" value="C:bacterial nucleoid"/>
    <property type="evidence" value="ECO:0007669"/>
    <property type="project" value="TreeGrafter"/>
</dbReference>
<gene>
    <name evidence="4" type="primary">recO</name>
    <name evidence="6" type="ORF">HMPREF0647_01145</name>
</gene>
<evidence type="ECO:0000259" key="5">
    <source>
        <dbReference type="Pfam" id="PF11967"/>
    </source>
</evidence>
<dbReference type="EMBL" id="JRNQ01000004">
    <property type="protein sequence ID" value="KGF45748.1"/>
    <property type="molecule type" value="Genomic_DNA"/>
</dbReference>
<proteinExistence type="inferred from homology"/>
<dbReference type="Proteomes" id="UP000029525">
    <property type="component" value="Unassembled WGS sequence"/>
</dbReference>
<dbReference type="InterPro" id="IPR022572">
    <property type="entry name" value="DNA_rep/recomb_RecO_N"/>
</dbReference>
<comment type="caution">
    <text evidence="6">The sequence shown here is derived from an EMBL/GenBank/DDBJ whole genome shotgun (WGS) entry which is preliminary data.</text>
</comment>